<dbReference type="PANTHER" id="PTHR35011:SF2">
    <property type="entry name" value="2,3-DIKETO-L-GULONATE TRAP TRANSPORTER SMALL PERMEASE PROTEIN YIAM"/>
    <property type="match status" value="1"/>
</dbReference>
<name>A0A7C9UUZ0_9PROT</name>
<dbReference type="AlphaFoldDB" id="A0A7C9UUZ0"/>
<feature type="transmembrane region" description="Helical" evidence="9">
    <location>
        <begin position="50"/>
        <end position="71"/>
    </location>
</feature>
<evidence type="ECO:0000256" key="6">
    <source>
        <dbReference type="ARBA" id="ARBA00022989"/>
    </source>
</evidence>
<dbReference type="PANTHER" id="PTHR35011">
    <property type="entry name" value="2,3-DIKETO-L-GULONATE TRAP TRANSPORTER SMALL PERMEASE PROTEIN YIAM"/>
    <property type="match status" value="1"/>
</dbReference>
<keyword evidence="5 9" id="KW-0812">Transmembrane</keyword>
<keyword evidence="2 9" id="KW-0813">Transport</keyword>
<evidence type="ECO:0000256" key="3">
    <source>
        <dbReference type="ARBA" id="ARBA00022475"/>
    </source>
</evidence>
<evidence type="ECO:0000256" key="8">
    <source>
        <dbReference type="ARBA" id="ARBA00038436"/>
    </source>
</evidence>
<evidence type="ECO:0000256" key="1">
    <source>
        <dbReference type="ARBA" id="ARBA00004429"/>
    </source>
</evidence>
<evidence type="ECO:0000256" key="9">
    <source>
        <dbReference type="RuleBase" id="RU369079"/>
    </source>
</evidence>
<feature type="region of interest" description="Disordered" evidence="10">
    <location>
        <begin position="213"/>
        <end position="262"/>
    </location>
</feature>
<comment type="similarity">
    <text evidence="8 9">Belongs to the TRAP transporter small permease family.</text>
</comment>
<evidence type="ECO:0000256" key="5">
    <source>
        <dbReference type="ARBA" id="ARBA00022692"/>
    </source>
</evidence>
<dbReference type="RefSeq" id="WP_163680504.1">
    <property type="nucleotide sequence ID" value="NZ_JAAIYP010000039.1"/>
</dbReference>
<keyword evidence="6 9" id="KW-1133">Transmembrane helix</keyword>
<comment type="subunit">
    <text evidence="9">The complex comprises the extracytoplasmic solute receptor protein and the two transmembrane proteins.</text>
</comment>
<proteinExistence type="inferred from homology"/>
<dbReference type="GO" id="GO:0005886">
    <property type="term" value="C:plasma membrane"/>
    <property type="evidence" value="ECO:0007669"/>
    <property type="project" value="UniProtKB-SubCell"/>
</dbReference>
<dbReference type="InterPro" id="IPR007387">
    <property type="entry name" value="TRAP_DctQ"/>
</dbReference>
<reference evidence="12 13" key="1">
    <citation type="submission" date="2020-02" db="EMBL/GenBank/DDBJ databases">
        <authorList>
            <person name="Dziuba M."/>
            <person name="Kuznetsov B."/>
            <person name="Mardanov A."/>
            <person name="Ravin N."/>
            <person name="Grouzdev D."/>
        </authorList>
    </citation>
    <scope>NUCLEOTIDE SEQUENCE [LARGE SCALE GENOMIC DNA]</scope>
    <source>
        <strain evidence="12 13">SpK</strain>
    </source>
</reference>
<evidence type="ECO:0000256" key="7">
    <source>
        <dbReference type="ARBA" id="ARBA00023136"/>
    </source>
</evidence>
<evidence type="ECO:0000259" key="11">
    <source>
        <dbReference type="Pfam" id="PF04290"/>
    </source>
</evidence>
<organism evidence="12 13">
    <name type="scientific">Magnetospirillum aberrantis SpK</name>
    <dbReference type="NCBI Taxonomy" id="908842"/>
    <lineage>
        <taxon>Bacteria</taxon>
        <taxon>Pseudomonadati</taxon>
        <taxon>Pseudomonadota</taxon>
        <taxon>Alphaproteobacteria</taxon>
        <taxon>Rhodospirillales</taxon>
        <taxon>Rhodospirillaceae</taxon>
        <taxon>Magnetospirillum</taxon>
    </lineage>
</organism>
<dbReference type="GO" id="GO:0022857">
    <property type="term" value="F:transmembrane transporter activity"/>
    <property type="evidence" value="ECO:0007669"/>
    <property type="project" value="UniProtKB-UniRule"/>
</dbReference>
<comment type="caution">
    <text evidence="12">The sequence shown here is derived from an EMBL/GenBank/DDBJ whole genome shotgun (WGS) entry which is preliminary data.</text>
</comment>
<sequence length="262" mass="29145">MSKIIDHIEEWLIAFLMAAATVIIFVAVMHRYAAGVSFLYPLVHHLDFSWAQELCIIMFVWMAKFGAAYGVRTGIHVGVDVLINRLDDRMRGRFIVFGLLAGATFTGTITILGGDFVWENGAHYSIFSTLGIAGEDLYEGPITADLEWPTWIVYSAIPLGSGLMCFRFLQVCASFIKTGELPHHDHGHVEGLEEDKSDEQRSAQDINWFEMDDGLHPKDLAHHKGEGGDPSLDGRISTPKDPTPDDWEGGDASAKQQEEPRK</sequence>
<keyword evidence="3" id="KW-1003">Cell membrane</keyword>
<accession>A0A7C9UUZ0</accession>
<feature type="compositionally biased region" description="Basic and acidic residues" evidence="10">
    <location>
        <begin position="213"/>
        <end position="227"/>
    </location>
</feature>
<evidence type="ECO:0000256" key="4">
    <source>
        <dbReference type="ARBA" id="ARBA00022519"/>
    </source>
</evidence>
<dbReference type="GO" id="GO:0015740">
    <property type="term" value="P:C4-dicarboxylate transport"/>
    <property type="evidence" value="ECO:0007669"/>
    <property type="project" value="TreeGrafter"/>
</dbReference>
<evidence type="ECO:0000313" key="12">
    <source>
        <dbReference type="EMBL" id="NFV81068.1"/>
    </source>
</evidence>
<keyword evidence="13" id="KW-1185">Reference proteome</keyword>
<feature type="domain" description="Tripartite ATP-independent periplasmic transporters DctQ component" evidence="11">
    <location>
        <begin position="21"/>
        <end position="172"/>
    </location>
</feature>
<feature type="transmembrane region" description="Helical" evidence="9">
    <location>
        <begin position="151"/>
        <end position="169"/>
    </location>
</feature>
<evidence type="ECO:0000256" key="10">
    <source>
        <dbReference type="SAM" id="MobiDB-lite"/>
    </source>
</evidence>
<feature type="transmembrane region" description="Helical" evidence="9">
    <location>
        <begin position="92"/>
        <end position="112"/>
    </location>
</feature>
<evidence type="ECO:0000256" key="2">
    <source>
        <dbReference type="ARBA" id="ARBA00022448"/>
    </source>
</evidence>
<keyword evidence="7 9" id="KW-0472">Membrane</keyword>
<dbReference type="EMBL" id="JAAIYP010000039">
    <property type="protein sequence ID" value="NFV81068.1"/>
    <property type="molecule type" value="Genomic_DNA"/>
</dbReference>
<evidence type="ECO:0000313" key="13">
    <source>
        <dbReference type="Proteomes" id="UP000480684"/>
    </source>
</evidence>
<comment type="subcellular location">
    <subcellularLocation>
        <location evidence="1 9">Cell inner membrane</location>
        <topology evidence="1 9">Multi-pass membrane protein</topology>
    </subcellularLocation>
</comment>
<dbReference type="Pfam" id="PF04290">
    <property type="entry name" value="DctQ"/>
    <property type="match status" value="1"/>
</dbReference>
<dbReference type="Proteomes" id="UP000480684">
    <property type="component" value="Unassembled WGS sequence"/>
</dbReference>
<comment type="function">
    <text evidence="9">Part of the tripartite ATP-independent periplasmic (TRAP) transport system.</text>
</comment>
<keyword evidence="4 9" id="KW-0997">Cell inner membrane</keyword>
<protein>
    <recommendedName>
        <fullName evidence="9">TRAP transporter small permease protein</fullName>
    </recommendedName>
</protein>
<dbReference type="InterPro" id="IPR055348">
    <property type="entry name" value="DctQ"/>
</dbReference>
<gene>
    <name evidence="12" type="ORF">G4223_13195</name>
</gene>
<feature type="transmembrane region" description="Helical" evidence="9">
    <location>
        <begin position="12"/>
        <end position="30"/>
    </location>
</feature>